<dbReference type="Proteomes" id="UP001202289">
    <property type="component" value="Unassembled WGS sequence"/>
</dbReference>
<sequence>MLNVRVSGNEEEVKIFLTFFSNIAEAQGGYKITRIREPQKGNNPKYKNSSNVLGYMSLVSIISGGENDA</sequence>
<dbReference type="EMBL" id="JAMBOP010000012">
    <property type="protein sequence ID" value="MCM3736503.1"/>
    <property type="molecule type" value="Genomic_DNA"/>
</dbReference>
<evidence type="ECO:0000313" key="1">
    <source>
        <dbReference type="EMBL" id="MCM3736503.1"/>
    </source>
</evidence>
<protein>
    <submittedName>
        <fullName evidence="1">YvzF family protein</fullName>
    </submittedName>
</protein>
<proteinExistence type="predicted"/>
<accession>A0ACC6A792</accession>
<name>A0ACC6A792_9BACI</name>
<gene>
    <name evidence="1" type="ORF">M3215_11870</name>
</gene>
<comment type="caution">
    <text evidence="1">The sequence shown here is derived from an EMBL/GenBank/DDBJ whole genome shotgun (WGS) entry which is preliminary data.</text>
</comment>
<evidence type="ECO:0000313" key="2">
    <source>
        <dbReference type="Proteomes" id="UP001202289"/>
    </source>
</evidence>
<organism evidence="1 2">
    <name type="scientific">Bacillus cytotoxicus</name>
    <dbReference type="NCBI Taxonomy" id="580165"/>
    <lineage>
        <taxon>Bacteria</taxon>
        <taxon>Bacillati</taxon>
        <taxon>Bacillota</taxon>
        <taxon>Bacilli</taxon>
        <taxon>Bacillales</taxon>
        <taxon>Bacillaceae</taxon>
        <taxon>Bacillus</taxon>
        <taxon>Bacillus cereus group</taxon>
    </lineage>
</organism>
<reference evidence="1" key="1">
    <citation type="submission" date="2022-05" db="EMBL/GenBank/DDBJ databases">
        <title>Comparative Genomics of Spacecraft Associated Microbes.</title>
        <authorList>
            <person name="Tran M.T."/>
            <person name="Wright A."/>
            <person name="Seuylemezian A."/>
            <person name="Eisen J."/>
            <person name="Coil D."/>
        </authorList>
    </citation>
    <scope>NUCLEOTIDE SEQUENCE</scope>
    <source>
        <strain evidence="1">FAIRING 10M-2.2</strain>
    </source>
</reference>
<keyword evidence="2" id="KW-1185">Reference proteome</keyword>